<dbReference type="AlphaFoldDB" id="A0AAE4CA53"/>
<dbReference type="InterPro" id="IPR002471">
    <property type="entry name" value="Pept_S9_AS"/>
</dbReference>
<protein>
    <recommendedName>
        <fullName evidence="4">Acyl-peptide hydrolase</fullName>
    </recommendedName>
    <alternativeName>
        <fullName evidence="3">Acylaminoacyl-peptidase</fullName>
    </alternativeName>
</protein>
<feature type="domain" description="Beta-lactamase-related" evidence="7">
    <location>
        <begin position="655"/>
        <end position="979"/>
    </location>
</feature>
<dbReference type="InterPro" id="IPR029058">
    <property type="entry name" value="AB_hydrolase_fold"/>
</dbReference>
<feature type="region of interest" description="Disordered" evidence="6">
    <location>
        <begin position="128"/>
        <end position="155"/>
    </location>
</feature>
<accession>A0AAE4CA53</accession>
<dbReference type="GO" id="GO:0004252">
    <property type="term" value="F:serine-type endopeptidase activity"/>
    <property type="evidence" value="ECO:0007669"/>
    <property type="project" value="InterPro"/>
</dbReference>
<dbReference type="SUPFAM" id="SSF82171">
    <property type="entry name" value="DPP6 N-terminal domain-like"/>
    <property type="match status" value="1"/>
</dbReference>
<dbReference type="EMBL" id="JAVDYB010000001">
    <property type="protein sequence ID" value="MDR7277271.1"/>
    <property type="molecule type" value="Genomic_DNA"/>
</dbReference>
<keyword evidence="10" id="KW-1185">Reference proteome</keyword>
<dbReference type="RefSeq" id="WP_310369464.1">
    <property type="nucleotide sequence ID" value="NZ_JAVDYB010000001.1"/>
</dbReference>
<proteinExistence type="predicted"/>
<reference evidence="9" key="1">
    <citation type="submission" date="2023-07" db="EMBL/GenBank/DDBJ databases">
        <title>Sequencing the genomes of 1000 actinobacteria strains.</title>
        <authorList>
            <person name="Klenk H.-P."/>
        </authorList>
    </citation>
    <scope>NUCLEOTIDE SEQUENCE</scope>
    <source>
        <strain evidence="9">DSM 44707</strain>
    </source>
</reference>
<dbReference type="Pfam" id="PF07676">
    <property type="entry name" value="PD40"/>
    <property type="match status" value="3"/>
</dbReference>
<dbReference type="InterPro" id="IPR011042">
    <property type="entry name" value="6-blade_b-propeller_TolB-like"/>
</dbReference>
<organism evidence="9 10">
    <name type="scientific">Catenuloplanes atrovinosus</name>
    <dbReference type="NCBI Taxonomy" id="137266"/>
    <lineage>
        <taxon>Bacteria</taxon>
        <taxon>Bacillati</taxon>
        <taxon>Actinomycetota</taxon>
        <taxon>Actinomycetes</taxon>
        <taxon>Micromonosporales</taxon>
        <taxon>Micromonosporaceae</taxon>
        <taxon>Catenuloplanes</taxon>
    </lineage>
</organism>
<evidence type="ECO:0000256" key="1">
    <source>
        <dbReference type="ARBA" id="ARBA00022801"/>
    </source>
</evidence>
<dbReference type="Pfam" id="PF00326">
    <property type="entry name" value="Peptidase_S9"/>
    <property type="match status" value="1"/>
</dbReference>
<evidence type="ECO:0000256" key="5">
    <source>
        <dbReference type="ARBA" id="ARBA00045885"/>
    </source>
</evidence>
<dbReference type="InterPro" id="IPR012338">
    <property type="entry name" value="Beta-lactam/transpept-like"/>
</dbReference>
<feature type="region of interest" description="Disordered" evidence="6">
    <location>
        <begin position="53"/>
        <end position="74"/>
    </location>
</feature>
<dbReference type="SUPFAM" id="SSF56601">
    <property type="entry name" value="beta-lactamase/transpeptidase-like"/>
    <property type="match status" value="1"/>
</dbReference>
<dbReference type="PROSITE" id="PS00708">
    <property type="entry name" value="PRO_ENDOPEP_SER"/>
    <property type="match status" value="1"/>
</dbReference>
<evidence type="ECO:0000256" key="3">
    <source>
        <dbReference type="ARBA" id="ARBA00032284"/>
    </source>
</evidence>
<sequence length="1104" mass="117782">MTRPDHTDDAAPIAVPEQPALSPDGEEIAYVLRVDDRDADRIVRGIWTVGTRHGEPRRLTRGPADTAPAWSPDGRRLAFLRGDDVPQVWTLPRGGGEPEPVTSLPFGAGPPVWSPDGTRLAFTAEADPAAADTPEPPRHPYAIHRLDDPRPRGGRRRHVHVLDTATGHVQRVTDGDWDAGEPAWSPDGARLAFASASAPDADLTTRSPIHVVDLTDPAGGVRTVGLREGSGTRPVWTADGAGLLVTGHLGAPAGLARLLLVPIDGGPATDLTAALDRAVMPGGPAYPGGVARPAGDGRTVVFCARDRGCTHLYATGLGGDSGPRPLIAGDGITVAGLSVAGDTVAVVLGTPSSFGEIAVVDLAAAAGEMTVRTSYTPPDLPLLPRREREFRISDGTVVAGWTIRDPATEGPSPLLLDIHGGPHNAWHAGAEEVHLYHQVLARRGWTILLVNPRGSDGYGEDFYTSAAGAWGEADARDLWEAVDTLVEEGIADPRRLAVTGYSYGGYLTAYLTGRDDRFAAAVAGGMVSDLTSMAGTSAEGPPLTAVEWGGPFWNRPDRYAAMSPLTRVGDVRTPTLMVHGTEDVVTPPGQAHQWHAALRARGVSAELVLYPGGTHTFILDGPPSHRRDWNRRIVDWVERYAGGRSTPIRTEHWRRRLAVLAERHGVPGATLGILRIGAADHEERIEVAHGVLNLDTGVAVTPDSVFQIGSISKVWTATVVMQLADEGLLDLDAPITKVLPELRLADPDTAKGVTMRHLLTHTSGIDGDVFTDTGRGDDAVERYVAGLRDEAQVHPLGATWSYCNSGFVLAGRVIERLTGWTWDEAMRRRLFAPLGLARTGTLPEEALLHRAAVGHVRDGDRLVKAPVWQLPRSVGPAGLISATAGDVLTFARLHLAGGRAPDGATLLSEAAVTEMAAAQVELPDRHTLGDSWGLGWMRTEWDGHRLVGHDGNTIGQSAYLRIVPGAGLAVALLTNAENARDLYEDVYREVFAEIAGIAVPAPLAPPREPVEVSIAAHTGVYERASTRLEVLDTPEGPILRRTVTGPLAELTPEPVTVHPLMPVAENLFVTRLPNSRTWTPVTFYRLAGGERYVHFGVRATPKVS</sequence>
<evidence type="ECO:0000256" key="2">
    <source>
        <dbReference type="ARBA" id="ARBA00022990"/>
    </source>
</evidence>
<name>A0AAE4CA53_9ACTN</name>
<dbReference type="GO" id="GO:0006508">
    <property type="term" value="P:proteolysis"/>
    <property type="evidence" value="ECO:0007669"/>
    <property type="project" value="InterPro"/>
</dbReference>
<dbReference type="Pfam" id="PF00144">
    <property type="entry name" value="Beta-lactamase"/>
    <property type="match status" value="1"/>
</dbReference>
<keyword evidence="2" id="KW-0007">Acetylation</keyword>
<keyword evidence="9" id="KW-0645">Protease</keyword>
<feature type="domain" description="Peptidase S9 prolyl oligopeptidase catalytic" evidence="8">
    <location>
        <begin position="437"/>
        <end position="643"/>
    </location>
</feature>
<dbReference type="GO" id="GO:0004177">
    <property type="term" value="F:aminopeptidase activity"/>
    <property type="evidence" value="ECO:0007669"/>
    <property type="project" value="UniProtKB-KW"/>
</dbReference>
<dbReference type="InterPro" id="IPR011659">
    <property type="entry name" value="WD40"/>
</dbReference>
<evidence type="ECO:0000313" key="10">
    <source>
        <dbReference type="Proteomes" id="UP001183643"/>
    </source>
</evidence>
<dbReference type="PANTHER" id="PTHR46825">
    <property type="entry name" value="D-ALANYL-D-ALANINE-CARBOXYPEPTIDASE/ENDOPEPTIDASE AMPH"/>
    <property type="match status" value="1"/>
</dbReference>
<evidence type="ECO:0000313" key="9">
    <source>
        <dbReference type="EMBL" id="MDR7277271.1"/>
    </source>
</evidence>
<feature type="region of interest" description="Disordered" evidence="6">
    <location>
        <begin position="1"/>
        <end position="21"/>
    </location>
</feature>
<dbReference type="Gene3D" id="2.120.10.30">
    <property type="entry name" value="TolB, C-terminal domain"/>
    <property type="match status" value="2"/>
</dbReference>
<dbReference type="SUPFAM" id="SSF53474">
    <property type="entry name" value="alpha/beta-Hydrolases"/>
    <property type="match status" value="1"/>
</dbReference>
<dbReference type="Proteomes" id="UP001183643">
    <property type="component" value="Unassembled WGS sequence"/>
</dbReference>
<dbReference type="InterPro" id="IPR001375">
    <property type="entry name" value="Peptidase_S9_cat"/>
</dbReference>
<keyword evidence="9" id="KW-0031">Aminopeptidase</keyword>
<evidence type="ECO:0000256" key="6">
    <source>
        <dbReference type="SAM" id="MobiDB-lite"/>
    </source>
</evidence>
<dbReference type="InterPro" id="IPR001466">
    <property type="entry name" value="Beta-lactam-related"/>
</dbReference>
<gene>
    <name evidence="9" type="ORF">J2S41_004049</name>
</gene>
<evidence type="ECO:0000259" key="8">
    <source>
        <dbReference type="Pfam" id="PF00326"/>
    </source>
</evidence>
<dbReference type="Gene3D" id="3.40.50.1820">
    <property type="entry name" value="alpha/beta hydrolase"/>
    <property type="match status" value="1"/>
</dbReference>
<evidence type="ECO:0000259" key="7">
    <source>
        <dbReference type="Pfam" id="PF00144"/>
    </source>
</evidence>
<dbReference type="PANTHER" id="PTHR46825:SF9">
    <property type="entry name" value="BETA-LACTAMASE-RELATED DOMAIN-CONTAINING PROTEIN"/>
    <property type="match status" value="1"/>
</dbReference>
<dbReference type="Gene3D" id="3.40.710.10">
    <property type="entry name" value="DD-peptidase/beta-lactamase superfamily"/>
    <property type="match status" value="1"/>
</dbReference>
<evidence type="ECO:0000256" key="4">
    <source>
        <dbReference type="ARBA" id="ARBA00032596"/>
    </source>
</evidence>
<dbReference type="InterPro" id="IPR050491">
    <property type="entry name" value="AmpC-like"/>
</dbReference>
<comment type="function">
    <text evidence="5">This enzyme catalyzes the hydrolysis of the N-terminal peptide bond of an N-acetylated peptide to generate an N-acetylated amino acid and a peptide with a free N-terminus. It preferentially cleaves off Ac-Ala, Ac-Met and Ac-Ser. Also, involved in the degradation of oxidized and glycated proteins.</text>
</comment>
<comment type="caution">
    <text evidence="9">The sequence shown here is derived from an EMBL/GenBank/DDBJ whole genome shotgun (WGS) entry which is preliminary data.</text>
</comment>
<keyword evidence="1" id="KW-0378">Hydrolase</keyword>